<protein>
    <submittedName>
        <fullName evidence="1">Uncharacterized protein</fullName>
    </submittedName>
</protein>
<reference evidence="1" key="1">
    <citation type="submission" date="2021-01" db="EMBL/GenBank/DDBJ databases">
        <authorList>
            <consortium name="Genoscope - CEA"/>
            <person name="William W."/>
        </authorList>
    </citation>
    <scope>NUCLEOTIDE SEQUENCE</scope>
</reference>
<evidence type="ECO:0000313" key="1">
    <source>
        <dbReference type="EMBL" id="CAD8194881.1"/>
    </source>
</evidence>
<sequence>MEYLNKISFNYPAPHIKNFREEKFCTDKNSKDYLSYTRQGYQRQMVIVWFQNFGFYESTIEQTNQGFSKKVMIEEKIKDFNGQIYFLKSLNQKMKEKIIFSFEHQVIKLGQTIKQSIDLILDTQIDTNIIGRNIYNVFGHDSVLSNDCNLFEQRIQKQFLLQSIIYLIGDQYKMKYVFKNQRIQSRLSDLMTGRVNVQFEIDFQIKFRQTEISDPSVLLSLKKHQKFMSNTQDIIPEEAILVKSENRFSIMKKRRRQKQENRG</sequence>
<proteinExistence type="predicted"/>
<organism evidence="1 2">
    <name type="scientific">Paramecium pentaurelia</name>
    <dbReference type="NCBI Taxonomy" id="43138"/>
    <lineage>
        <taxon>Eukaryota</taxon>
        <taxon>Sar</taxon>
        <taxon>Alveolata</taxon>
        <taxon>Ciliophora</taxon>
        <taxon>Intramacronucleata</taxon>
        <taxon>Oligohymenophorea</taxon>
        <taxon>Peniculida</taxon>
        <taxon>Parameciidae</taxon>
        <taxon>Paramecium</taxon>
    </lineage>
</organism>
<name>A0A8S1X1R2_9CILI</name>
<dbReference type="Proteomes" id="UP000689195">
    <property type="component" value="Unassembled WGS sequence"/>
</dbReference>
<accession>A0A8S1X1R2</accession>
<keyword evidence="2" id="KW-1185">Reference proteome</keyword>
<evidence type="ECO:0000313" key="2">
    <source>
        <dbReference type="Proteomes" id="UP000689195"/>
    </source>
</evidence>
<gene>
    <name evidence="1" type="ORF">PPENT_87.1.T1080006</name>
</gene>
<dbReference type="AlphaFoldDB" id="A0A8S1X1R2"/>
<comment type="caution">
    <text evidence="1">The sequence shown here is derived from an EMBL/GenBank/DDBJ whole genome shotgun (WGS) entry which is preliminary data.</text>
</comment>
<dbReference type="EMBL" id="CAJJDO010000108">
    <property type="protein sequence ID" value="CAD8194881.1"/>
    <property type="molecule type" value="Genomic_DNA"/>
</dbReference>